<keyword evidence="2" id="KW-0472">Membrane</keyword>
<feature type="domain" description="WxL Interacting Protein peptidoglycan binding" evidence="3">
    <location>
        <begin position="38"/>
        <end position="156"/>
    </location>
</feature>
<feature type="transmembrane region" description="Helical" evidence="2">
    <location>
        <begin position="317"/>
        <end position="340"/>
    </location>
</feature>
<evidence type="ECO:0000313" key="5">
    <source>
        <dbReference type="EMBL" id="OEG11333.1"/>
    </source>
</evidence>
<evidence type="ECO:0000259" key="4">
    <source>
        <dbReference type="Pfam" id="PF11797"/>
    </source>
</evidence>
<dbReference type="AlphaFoldDB" id="A0A1E5GF35"/>
<keyword evidence="2" id="KW-1133">Transmembrane helix</keyword>
<feature type="compositionally biased region" description="Basic residues" evidence="1">
    <location>
        <begin position="345"/>
        <end position="363"/>
    </location>
</feature>
<evidence type="ECO:0000313" key="6">
    <source>
        <dbReference type="Proteomes" id="UP000094068"/>
    </source>
</evidence>
<evidence type="ECO:0000256" key="1">
    <source>
        <dbReference type="SAM" id="MobiDB-lite"/>
    </source>
</evidence>
<comment type="caution">
    <text evidence="5">The sequence shown here is derived from an EMBL/GenBank/DDBJ whole genome shotgun (WGS) entry which is preliminary data.</text>
</comment>
<name>A0A1E5GF35_9ENTE</name>
<dbReference type="EMBL" id="MIJZ01000013">
    <property type="protein sequence ID" value="OEG11333.1"/>
    <property type="molecule type" value="Genomic_DNA"/>
</dbReference>
<keyword evidence="6" id="KW-1185">Reference proteome</keyword>
<sequence length="375" mass="42752">MKSKSKLFIFFVLGVVISSFFVANITVYATDKESFAGFTTDVKLPDNQHKKEVTYFDLNLTPSQTQELEVLLTNATSKEIVVVPSINRAQTNRAGVVTYSVKSKQNTAGLAYNIEDIITITEKEIILKPHEEYTLKLHVKMPKQPFEGILAGGLYLYNKTIAKTEGNIKNNFAREIGLVLRTNDKSEEVVGDLALKKVSGDQENARNVISLLFENAQPAYLSAVDIKGTVTKYESQTPLLTLDKKNVSIAPNSTFDLPIPLNGEPFKAGTYEFKGTATQKEKVWHFDQKFQITSEEATNYNKKDVSIKKENIFESHLVLMLISLSLLLLIILLFVLFRIYKRKQEMKKRKEQRRKKKKRKKVLKSNETEKMQRKE</sequence>
<feature type="transmembrane region" description="Helical" evidence="2">
    <location>
        <begin position="7"/>
        <end position="29"/>
    </location>
</feature>
<evidence type="ECO:0000256" key="2">
    <source>
        <dbReference type="SAM" id="Phobius"/>
    </source>
</evidence>
<feature type="compositionally biased region" description="Basic and acidic residues" evidence="1">
    <location>
        <begin position="364"/>
        <end position="375"/>
    </location>
</feature>
<dbReference type="RefSeq" id="WP_069646105.1">
    <property type="nucleotide sequence ID" value="NZ_MIJZ01000013.1"/>
</dbReference>
<feature type="domain" description="WxL Interacting Protein host binding" evidence="4">
    <location>
        <begin position="165"/>
        <end position="302"/>
    </location>
</feature>
<accession>A0A1E5GF35</accession>
<keyword evidence="2" id="KW-0812">Transmembrane</keyword>
<dbReference type="Pfam" id="PF06030">
    <property type="entry name" value="WxLIP_PGBD"/>
    <property type="match status" value="1"/>
</dbReference>
<gene>
    <name evidence="5" type="ORF">BCR21_08515</name>
</gene>
<dbReference type="Pfam" id="PF11797">
    <property type="entry name" value="WxLIP_HBD"/>
    <property type="match status" value="1"/>
</dbReference>
<dbReference type="STRING" id="903984.BCR21_08515"/>
<evidence type="ECO:0000259" key="3">
    <source>
        <dbReference type="Pfam" id="PF06030"/>
    </source>
</evidence>
<dbReference type="InterPro" id="IPR010317">
    <property type="entry name" value="WxLIP_PGBD"/>
</dbReference>
<feature type="region of interest" description="Disordered" evidence="1">
    <location>
        <begin position="345"/>
        <end position="375"/>
    </location>
</feature>
<organism evidence="5 6">
    <name type="scientific">Enterococcus ureasiticus</name>
    <dbReference type="NCBI Taxonomy" id="903984"/>
    <lineage>
        <taxon>Bacteria</taxon>
        <taxon>Bacillati</taxon>
        <taxon>Bacillota</taxon>
        <taxon>Bacilli</taxon>
        <taxon>Lactobacillales</taxon>
        <taxon>Enterococcaceae</taxon>
        <taxon>Enterococcus</taxon>
    </lineage>
</organism>
<dbReference type="InterPro" id="IPR021759">
    <property type="entry name" value="WxLIP_HBD"/>
</dbReference>
<dbReference type="OrthoDB" id="2193124at2"/>
<proteinExistence type="predicted"/>
<protein>
    <submittedName>
        <fullName evidence="5">Uncharacterized protein</fullName>
    </submittedName>
</protein>
<dbReference type="Proteomes" id="UP000094068">
    <property type="component" value="Unassembled WGS sequence"/>
</dbReference>
<reference evidence="6" key="1">
    <citation type="submission" date="2016-09" db="EMBL/GenBank/DDBJ databases">
        <authorList>
            <person name="Gulvik C.A."/>
        </authorList>
    </citation>
    <scope>NUCLEOTIDE SEQUENCE [LARGE SCALE GENOMIC DNA]</scope>
    <source>
        <strain evidence="6">DSM 23328</strain>
    </source>
</reference>